<evidence type="ECO:0000313" key="1">
    <source>
        <dbReference type="EMBL" id="GGW27338.1"/>
    </source>
</evidence>
<dbReference type="AlphaFoldDB" id="A0A918ITH4"/>
<protein>
    <submittedName>
        <fullName evidence="1">Uncharacterized protein</fullName>
    </submittedName>
</protein>
<sequence length="277" mass="30312">MASCDTLLEQDETDFGQGPILVQFEKTKTELNIIKDPENTPIDYEVPITFFGGKNVPLDRDVDVTIATSPDSEANEGEEFELNLTTYTIPAGETSVIASIKILTEKLVPFEFKNIVLEITNSSESVSDVNSTAITLKALDSNTLAGTYTVEVGKYWNSGNYNSSFPGRTFVIAAIAPGLYRHEGIAFWPDGNDFYFTVDEETGVISVLDKDPDRTPTLLNGSPIMNCAGGQFEMAPCTDETKKATLKDDGHHLVELTTGYFRGAGATRESLQKLVRL</sequence>
<evidence type="ECO:0000313" key="2">
    <source>
        <dbReference type="Proteomes" id="UP000634668"/>
    </source>
</evidence>
<dbReference type="Proteomes" id="UP000634668">
    <property type="component" value="Unassembled WGS sequence"/>
</dbReference>
<keyword evidence="2" id="KW-1185">Reference proteome</keyword>
<dbReference type="EMBL" id="BMWP01000005">
    <property type="protein sequence ID" value="GGW27338.1"/>
    <property type="molecule type" value="Genomic_DNA"/>
</dbReference>
<dbReference type="InterPro" id="IPR038081">
    <property type="entry name" value="CalX-like_sf"/>
</dbReference>
<dbReference type="Gene3D" id="2.60.40.2030">
    <property type="match status" value="1"/>
</dbReference>
<organism evidence="1 2">
    <name type="scientific">Arenibacter certesii</name>
    <dbReference type="NCBI Taxonomy" id="228955"/>
    <lineage>
        <taxon>Bacteria</taxon>
        <taxon>Pseudomonadati</taxon>
        <taxon>Bacteroidota</taxon>
        <taxon>Flavobacteriia</taxon>
        <taxon>Flavobacteriales</taxon>
        <taxon>Flavobacteriaceae</taxon>
        <taxon>Arenibacter</taxon>
    </lineage>
</organism>
<dbReference type="SUPFAM" id="SSF141072">
    <property type="entry name" value="CalX-like"/>
    <property type="match status" value="1"/>
</dbReference>
<proteinExistence type="predicted"/>
<reference evidence="1" key="2">
    <citation type="submission" date="2020-09" db="EMBL/GenBank/DDBJ databases">
        <authorList>
            <person name="Sun Q."/>
            <person name="Kim S."/>
        </authorList>
    </citation>
    <scope>NUCLEOTIDE SEQUENCE</scope>
    <source>
        <strain evidence="1">KCTC 12113</strain>
    </source>
</reference>
<accession>A0A918ITH4</accession>
<reference evidence="1" key="1">
    <citation type="journal article" date="2014" name="Int. J. Syst. Evol. Microbiol.">
        <title>Complete genome sequence of Corynebacterium casei LMG S-19264T (=DSM 44701T), isolated from a smear-ripened cheese.</title>
        <authorList>
            <consortium name="US DOE Joint Genome Institute (JGI-PGF)"/>
            <person name="Walter F."/>
            <person name="Albersmeier A."/>
            <person name="Kalinowski J."/>
            <person name="Ruckert C."/>
        </authorList>
    </citation>
    <scope>NUCLEOTIDE SEQUENCE</scope>
    <source>
        <strain evidence="1">KCTC 12113</strain>
    </source>
</reference>
<gene>
    <name evidence="1" type="ORF">GCM10007383_10880</name>
</gene>
<name>A0A918ITH4_9FLAO</name>
<comment type="caution">
    <text evidence="1">The sequence shown here is derived from an EMBL/GenBank/DDBJ whole genome shotgun (WGS) entry which is preliminary data.</text>
</comment>